<sequence>MNTFSIIQKDAKQLHIGVDNTSHRMVTLMFILMIVTMTFKKYKRLILPLEGAKQKLNEKRKETSSNSSVRTGRSTKSEEMMVQMTQLNTTLEKHIIEKPSDSRKFTVNTKCETPRPRRSRSS</sequence>
<gene>
    <name evidence="3" type="ORF">LVIROSA_LOCUS17561</name>
</gene>
<dbReference type="Proteomes" id="UP001157418">
    <property type="component" value="Unassembled WGS sequence"/>
</dbReference>
<reference evidence="3 4" key="1">
    <citation type="submission" date="2022-01" db="EMBL/GenBank/DDBJ databases">
        <authorList>
            <person name="Xiong W."/>
            <person name="Schranz E."/>
        </authorList>
    </citation>
    <scope>NUCLEOTIDE SEQUENCE [LARGE SCALE GENOMIC DNA]</scope>
</reference>
<feature type="compositionally biased region" description="Basic and acidic residues" evidence="1">
    <location>
        <begin position="91"/>
        <end position="104"/>
    </location>
</feature>
<proteinExistence type="predicted"/>
<feature type="compositionally biased region" description="Basic and acidic residues" evidence="1">
    <location>
        <begin position="53"/>
        <end position="63"/>
    </location>
</feature>
<comment type="caution">
    <text evidence="3">The sequence shown here is derived from an EMBL/GenBank/DDBJ whole genome shotgun (WGS) entry which is preliminary data.</text>
</comment>
<evidence type="ECO:0000313" key="3">
    <source>
        <dbReference type="EMBL" id="CAH1430810.1"/>
    </source>
</evidence>
<feature type="transmembrane region" description="Helical" evidence="2">
    <location>
        <begin position="22"/>
        <end position="39"/>
    </location>
</feature>
<keyword evidence="2" id="KW-0812">Transmembrane</keyword>
<evidence type="ECO:0000256" key="1">
    <source>
        <dbReference type="SAM" id="MobiDB-lite"/>
    </source>
</evidence>
<evidence type="ECO:0000256" key="2">
    <source>
        <dbReference type="SAM" id="Phobius"/>
    </source>
</evidence>
<name>A0AAU9MVB8_9ASTR</name>
<evidence type="ECO:0000313" key="4">
    <source>
        <dbReference type="Proteomes" id="UP001157418"/>
    </source>
</evidence>
<protein>
    <submittedName>
        <fullName evidence="3">Uncharacterized protein</fullName>
    </submittedName>
</protein>
<dbReference type="EMBL" id="CAKMRJ010003334">
    <property type="protein sequence ID" value="CAH1430810.1"/>
    <property type="molecule type" value="Genomic_DNA"/>
</dbReference>
<keyword evidence="4" id="KW-1185">Reference proteome</keyword>
<keyword evidence="2" id="KW-0472">Membrane</keyword>
<feature type="region of interest" description="Disordered" evidence="1">
    <location>
        <begin position="53"/>
        <end position="122"/>
    </location>
</feature>
<feature type="compositionally biased region" description="Polar residues" evidence="1">
    <location>
        <begin position="64"/>
        <end position="74"/>
    </location>
</feature>
<dbReference type="AlphaFoldDB" id="A0AAU9MVB8"/>
<accession>A0AAU9MVB8</accession>
<keyword evidence="2" id="KW-1133">Transmembrane helix</keyword>
<organism evidence="3 4">
    <name type="scientific">Lactuca virosa</name>
    <dbReference type="NCBI Taxonomy" id="75947"/>
    <lineage>
        <taxon>Eukaryota</taxon>
        <taxon>Viridiplantae</taxon>
        <taxon>Streptophyta</taxon>
        <taxon>Embryophyta</taxon>
        <taxon>Tracheophyta</taxon>
        <taxon>Spermatophyta</taxon>
        <taxon>Magnoliopsida</taxon>
        <taxon>eudicotyledons</taxon>
        <taxon>Gunneridae</taxon>
        <taxon>Pentapetalae</taxon>
        <taxon>asterids</taxon>
        <taxon>campanulids</taxon>
        <taxon>Asterales</taxon>
        <taxon>Asteraceae</taxon>
        <taxon>Cichorioideae</taxon>
        <taxon>Cichorieae</taxon>
        <taxon>Lactucinae</taxon>
        <taxon>Lactuca</taxon>
    </lineage>
</organism>